<keyword evidence="6" id="KW-0411">Iron-sulfur</keyword>
<dbReference type="STRING" id="247490.KSU1_C1389"/>
<evidence type="ECO:0000313" key="9">
    <source>
        <dbReference type="Proteomes" id="UP000002985"/>
    </source>
</evidence>
<dbReference type="Proteomes" id="UP000002985">
    <property type="component" value="Unassembled WGS sequence"/>
</dbReference>
<sequence length="336" mass="38563">MELTNICDFSCEFCPDSRMRRQRGTMSFEMAKSIIDDISRTRIARLLLFHVMGEPALHPHLVDIAEYAHAKHVDVCITTNGSRMKGDLLNALIKANIKRMIVSLQTPDESTFSMRGARGLSFEEYAEHITSIARTFIQKGGETELTVSFLSSPLRKLIIPVAKEFSIADTSKKLREYLRIWAERILRGTSIENRLSGVLKQINRVRSFKENKVVITDKLSFHTRIVGDWATHFDSKIIEARFGYCCGIQENFGILWDGAYTFCCADYEGRTSTHNYRDTSIQDYLQKEVVQKVVKGFESFRVLHPHCRQCLGDKSMLNALVKQIGSIIYFKWIKQN</sequence>
<keyword evidence="3" id="KW-0949">S-adenosyl-L-methionine</keyword>
<dbReference type="GO" id="GO:0003824">
    <property type="term" value="F:catalytic activity"/>
    <property type="evidence" value="ECO:0007669"/>
    <property type="project" value="InterPro"/>
</dbReference>
<evidence type="ECO:0000256" key="6">
    <source>
        <dbReference type="ARBA" id="ARBA00023014"/>
    </source>
</evidence>
<keyword evidence="9" id="KW-1185">Reference proteome</keyword>
<evidence type="ECO:0000259" key="7">
    <source>
        <dbReference type="PROSITE" id="PS51918"/>
    </source>
</evidence>
<name>I3IMP0_9BACT</name>
<dbReference type="PANTHER" id="PTHR43787">
    <property type="entry name" value="FEMO COFACTOR BIOSYNTHESIS PROTEIN NIFB-RELATED"/>
    <property type="match status" value="1"/>
</dbReference>
<evidence type="ECO:0000256" key="2">
    <source>
        <dbReference type="ARBA" id="ARBA00022485"/>
    </source>
</evidence>
<gene>
    <name evidence="8" type="ORF">KSU1_C1389</name>
</gene>
<comment type="cofactor">
    <cofactor evidence="1">
        <name>[4Fe-4S] cluster</name>
        <dbReference type="ChEBI" id="CHEBI:49883"/>
    </cofactor>
</comment>
<comment type="caution">
    <text evidence="8">The sequence shown here is derived from an EMBL/GenBank/DDBJ whole genome shotgun (WGS) entry which is preliminary data.</text>
</comment>
<dbReference type="EMBL" id="BAFH01000003">
    <property type="protein sequence ID" value="GAB62985.1"/>
    <property type="molecule type" value="Genomic_DNA"/>
</dbReference>
<dbReference type="InterPro" id="IPR058240">
    <property type="entry name" value="rSAM_sf"/>
</dbReference>
<keyword evidence="4" id="KW-0479">Metal-binding</keyword>
<dbReference type="Pfam" id="PF04055">
    <property type="entry name" value="Radical_SAM"/>
    <property type="match status" value="1"/>
</dbReference>
<organism evidence="8 9">
    <name type="scientific">Candidatus Jettenia caeni</name>
    <dbReference type="NCBI Taxonomy" id="247490"/>
    <lineage>
        <taxon>Bacteria</taxon>
        <taxon>Pseudomonadati</taxon>
        <taxon>Planctomycetota</taxon>
        <taxon>Candidatus Brocadiia</taxon>
        <taxon>Candidatus Brocadiales</taxon>
        <taxon>Candidatus Brocadiaceae</taxon>
        <taxon>Candidatus Jettenia</taxon>
    </lineage>
</organism>
<evidence type="ECO:0000256" key="1">
    <source>
        <dbReference type="ARBA" id="ARBA00001966"/>
    </source>
</evidence>
<dbReference type="GO" id="GO:0046872">
    <property type="term" value="F:metal ion binding"/>
    <property type="evidence" value="ECO:0007669"/>
    <property type="project" value="UniProtKB-KW"/>
</dbReference>
<feature type="domain" description="Radical SAM core" evidence="7">
    <location>
        <begin position="1"/>
        <end position="228"/>
    </location>
</feature>
<evidence type="ECO:0000256" key="3">
    <source>
        <dbReference type="ARBA" id="ARBA00022691"/>
    </source>
</evidence>
<dbReference type="Gene3D" id="3.20.20.70">
    <property type="entry name" value="Aldolase class I"/>
    <property type="match status" value="1"/>
</dbReference>
<evidence type="ECO:0000313" key="8">
    <source>
        <dbReference type="EMBL" id="GAB62985.1"/>
    </source>
</evidence>
<evidence type="ECO:0000256" key="5">
    <source>
        <dbReference type="ARBA" id="ARBA00023004"/>
    </source>
</evidence>
<proteinExistence type="predicted"/>
<dbReference type="SFLD" id="SFLDS00029">
    <property type="entry name" value="Radical_SAM"/>
    <property type="match status" value="1"/>
</dbReference>
<dbReference type="SFLD" id="SFLDG01067">
    <property type="entry name" value="SPASM/twitch_domain_containing"/>
    <property type="match status" value="1"/>
</dbReference>
<dbReference type="AlphaFoldDB" id="I3IMP0"/>
<dbReference type="eggNOG" id="COG0535">
    <property type="taxonomic scope" value="Bacteria"/>
</dbReference>
<protein>
    <recommendedName>
        <fullName evidence="7">Radical SAM core domain-containing protein</fullName>
    </recommendedName>
</protein>
<dbReference type="CDD" id="cd01335">
    <property type="entry name" value="Radical_SAM"/>
    <property type="match status" value="1"/>
</dbReference>
<reference evidence="8 9" key="1">
    <citation type="journal article" date="2012" name="FEBS Lett.">
        <title>Anammox organism KSU-1 expresses a NirK-type copper-containing nitrite reductase instead of a NirS-type with cytochrome cd1.</title>
        <authorList>
            <person name="Hira D."/>
            <person name="Toh H."/>
            <person name="Migita C.T."/>
            <person name="Okubo H."/>
            <person name="Nishiyama T."/>
            <person name="Hattori M."/>
            <person name="Furukawa K."/>
            <person name="Fujii T."/>
        </authorList>
    </citation>
    <scope>NUCLEOTIDE SEQUENCE [LARGE SCALE GENOMIC DNA]</scope>
</reference>
<dbReference type="InterPro" id="IPR023885">
    <property type="entry name" value="4Fe4S-binding_SPASM_dom"/>
</dbReference>
<dbReference type="InterPro" id="IPR013785">
    <property type="entry name" value="Aldolase_TIM"/>
</dbReference>
<dbReference type="Pfam" id="PF13186">
    <property type="entry name" value="SPASM"/>
    <property type="match status" value="1"/>
</dbReference>
<dbReference type="GO" id="GO:0051539">
    <property type="term" value="F:4 iron, 4 sulfur cluster binding"/>
    <property type="evidence" value="ECO:0007669"/>
    <property type="project" value="UniProtKB-KW"/>
</dbReference>
<dbReference type="InterPro" id="IPR007197">
    <property type="entry name" value="rSAM"/>
</dbReference>
<dbReference type="SUPFAM" id="SSF102114">
    <property type="entry name" value="Radical SAM enzymes"/>
    <property type="match status" value="1"/>
</dbReference>
<evidence type="ECO:0000256" key="4">
    <source>
        <dbReference type="ARBA" id="ARBA00022723"/>
    </source>
</evidence>
<keyword evidence="2" id="KW-0004">4Fe-4S</keyword>
<accession>I3IMP0</accession>
<keyword evidence="5" id="KW-0408">Iron</keyword>
<dbReference type="PROSITE" id="PS51918">
    <property type="entry name" value="RADICAL_SAM"/>
    <property type="match status" value="1"/>
</dbReference>
<dbReference type="PANTHER" id="PTHR43787:SF10">
    <property type="entry name" value="COFACTOR MODIFYING PROTEIN"/>
    <property type="match status" value="1"/>
</dbReference>